<feature type="domain" description="4'-phosphopantetheinyl transferase" evidence="13">
    <location>
        <begin position="33"/>
        <end position="153"/>
    </location>
</feature>
<dbReference type="SUPFAM" id="SSF56214">
    <property type="entry name" value="4'-phosphopantetheinyl transferase"/>
    <property type="match status" value="1"/>
</dbReference>
<evidence type="ECO:0000256" key="12">
    <source>
        <dbReference type="ARBA" id="ARBA00049541"/>
    </source>
</evidence>
<accession>A0A9W7XM48</accession>
<keyword evidence="3" id="KW-0597">Phosphoprotein</keyword>
<evidence type="ECO:0000256" key="9">
    <source>
        <dbReference type="ARBA" id="ARBA00023268"/>
    </source>
</evidence>
<keyword evidence="15" id="KW-1185">Reference proteome</keyword>
<dbReference type="Gene3D" id="3.90.470.20">
    <property type="entry name" value="4'-phosphopantetheinyl transferase domain"/>
    <property type="match status" value="1"/>
</dbReference>
<dbReference type="GO" id="GO:0008897">
    <property type="term" value="F:holo-[acyl-carrier-protein] synthase activity"/>
    <property type="evidence" value="ECO:0007669"/>
    <property type="project" value="InterPro"/>
</dbReference>
<evidence type="ECO:0000256" key="3">
    <source>
        <dbReference type="ARBA" id="ARBA00022553"/>
    </source>
</evidence>
<dbReference type="GO" id="GO:0006633">
    <property type="term" value="P:fatty acid biosynthetic process"/>
    <property type="evidence" value="ECO:0007669"/>
    <property type="project" value="InterPro"/>
</dbReference>
<dbReference type="NCBIfam" id="TIGR00556">
    <property type="entry name" value="pantethn_trn"/>
    <property type="match status" value="1"/>
</dbReference>
<evidence type="ECO:0000256" key="6">
    <source>
        <dbReference type="ARBA" id="ARBA00022842"/>
    </source>
</evidence>
<dbReference type="GO" id="GO:0000287">
    <property type="term" value="F:magnesium ion binding"/>
    <property type="evidence" value="ECO:0007669"/>
    <property type="project" value="InterPro"/>
</dbReference>
<keyword evidence="9" id="KW-0511">Multifunctional enzyme</keyword>
<dbReference type="GO" id="GO:0004315">
    <property type="term" value="F:3-oxoacyl-[acyl-carrier-protein] synthase activity"/>
    <property type="evidence" value="ECO:0007669"/>
    <property type="project" value="UniProtKB-EC"/>
</dbReference>
<comment type="similarity">
    <text evidence="1">Belongs to the thiolase-like superfamily. Fungal fatty acid synthetase subunit alpha family.</text>
</comment>
<evidence type="ECO:0000256" key="4">
    <source>
        <dbReference type="ARBA" id="ARBA00022679"/>
    </source>
</evidence>
<keyword evidence="8" id="KW-0560">Oxidoreductase</keyword>
<evidence type="ECO:0000313" key="14">
    <source>
        <dbReference type="EMBL" id="KAJ1645506.1"/>
    </source>
</evidence>
<keyword evidence="2" id="KW-0596">Phosphopantetheine</keyword>
<evidence type="ECO:0000259" key="13">
    <source>
        <dbReference type="Pfam" id="PF01648"/>
    </source>
</evidence>
<evidence type="ECO:0000256" key="11">
    <source>
        <dbReference type="ARBA" id="ARBA00048508"/>
    </source>
</evidence>
<comment type="catalytic activity">
    <reaction evidence="12">
        <text>a fatty acyl-[ACP] + malonyl-[ACP] + H(+) = a 3-oxoacyl-[ACP] + holo-[ACP] + CO2</text>
        <dbReference type="Rhea" id="RHEA:22836"/>
        <dbReference type="Rhea" id="RHEA-COMP:9623"/>
        <dbReference type="Rhea" id="RHEA-COMP:9685"/>
        <dbReference type="Rhea" id="RHEA-COMP:9916"/>
        <dbReference type="Rhea" id="RHEA-COMP:14125"/>
        <dbReference type="ChEBI" id="CHEBI:15378"/>
        <dbReference type="ChEBI" id="CHEBI:16526"/>
        <dbReference type="ChEBI" id="CHEBI:64479"/>
        <dbReference type="ChEBI" id="CHEBI:78449"/>
        <dbReference type="ChEBI" id="CHEBI:78776"/>
        <dbReference type="ChEBI" id="CHEBI:138651"/>
        <dbReference type="EC" id="2.3.1.41"/>
    </reaction>
</comment>
<keyword evidence="6" id="KW-0460">Magnesium</keyword>
<evidence type="ECO:0000256" key="7">
    <source>
        <dbReference type="ARBA" id="ARBA00022857"/>
    </source>
</evidence>
<comment type="catalytic activity">
    <reaction evidence="11">
        <text>a (3R)-hydroxyacyl-[ACP] + NADP(+) = a 3-oxoacyl-[ACP] + NADPH + H(+)</text>
        <dbReference type="Rhea" id="RHEA:17397"/>
        <dbReference type="Rhea" id="RHEA-COMP:9916"/>
        <dbReference type="Rhea" id="RHEA-COMP:9945"/>
        <dbReference type="ChEBI" id="CHEBI:15378"/>
        <dbReference type="ChEBI" id="CHEBI:57783"/>
        <dbReference type="ChEBI" id="CHEBI:58349"/>
        <dbReference type="ChEBI" id="CHEBI:78776"/>
        <dbReference type="ChEBI" id="CHEBI:78827"/>
        <dbReference type="EC" id="1.1.1.100"/>
    </reaction>
</comment>
<sequence length="158" mass="17039">MGRKSLEGPRYALEYLAKKQATELTQSTASGLGIGVDIELIEDINIENETFVERNFTIAEQEYCRARPNPHASFAGKWCAKEAVIKAVSSLNPTWEKVWIKGSAAPLIDIEICIGASGAPVVLLHGEVKEAAEKAGVSDVKVSISHIDTFAIATAISR</sequence>
<evidence type="ECO:0000256" key="5">
    <source>
        <dbReference type="ARBA" id="ARBA00022723"/>
    </source>
</evidence>
<keyword evidence="7" id="KW-0521">NADP</keyword>
<proteinExistence type="inferred from homology"/>
<comment type="caution">
    <text evidence="14">The sequence shown here is derived from an EMBL/GenBank/DDBJ whole genome shotgun (WGS) entry which is preliminary data.</text>
</comment>
<dbReference type="InterPro" id="IPR037143">
    <property type="entry name" value="4-PPantetheinyl_Trfase_dom_sf"/>
</dbReference>
<evidence type="ECO:0000256" key="8">
    <source>
        <dbReference type="ARBA" id="ARBA00023002"/>
    </source>
</evidence>
<evidence type="ECO:0000256" key="1">
    <source>
        <dbReference type="ARBA" id="ARBA00007485"/>
    </source>
</evidence>
<dbReference type="GO" id="GO:0004321">
    <property type="term" value="F:fatty-acyl-CoA synthase activity"/>
    <property type="evidence" value="ECO:0007669"/>
    <property type="project" value="UniProtKB-EC"/>
</dbReference>
<dbReference type="GO" id="GO:0004316">
    <property type="term" value="F:3-oxoacyl-[acyl-carrier-protein] reductase (NADPH) activity"/>
    <property type="evidence" value="ECO:0007669"/>
    <property type="project" value="UniProtKB-EC"/>
</dbReference>
<dbReference type="FunFam" id="3.90.470.20:FF:000005">
    <property type="entry name" value="Fatty acid synthase alpha subunit FasA"/>
    <property type="match status" value="1"/>
</dbReference>
<dbReference type="Proteomes" id="UP001145021">
    <property type="component" value="Unassembled WGS sequence"/>
</dbReference>
<dbReference type="InterPro" id="IPR004568">
    <property type="entry name" value="Ppantetheine-prot_Trfase_dom"/>
</dbReference>
<dbReference type="InterPro" id="IPR008278">
    <property type="entry name" value="4-PPantetheinyl_Trfase_dom"/>
</dbReference>
<keyword evidence="4" id="KW-0808">Transferase</keyword>
<evidence type="ECO:0000256" key="2">
    <source>
        <dbReference type="ARBA" id="ARBA00022450"/>
    </source>
</evidence>
<dbReference type="EMBL" id="JANBOH010000101">
    <property type="protein sequence ID" value="KAJ1645506.1"/>
    <property type="molecule type" value="Genomic_DNA"/>
</dbReference>
<evidence type="ECO:0000256" key="10">
    <source>
        <dbReference type="ARBA" id="ARBA00048237"/>
    </source>
</evidence>
<evidence type="ECO:0000313" key="15">
    <source>
        <dbReference type="Proteomes" id="UP001145021"/>
    </source>
</evidence>
<keyword evidence="5" id="KW-0479">Metal-binding</keyword>
<comment type="catalytic activity">
    <reaction evidence="10">
        <text>acetyl-CoA + n malonyl-CoA + 2n NADPH + 4n H(+) = a long-chain-acyl-CoA + n CoA + n CO2 + 2n NADP(+).</text>
        <dbReference type="EC" id="2.3.1.86"/>
    </reaction>
</comment>
<gene>
    <name evidence="14" type="ORF">LPJ64_002897</name>
</gene>
<dbReference type="AlphaFoldDB" id="A0A9W7XM48"/>
<protein>
    <recommendedName>
        <fullName evidence="13">4'-phosphopantetheinyl transferase domain-containing protein</fullName>
    </recommendedName>
</protein>
<organism evidence="14 15">
    <name type="scientific">Coemansia asiatica</name>
    <dbReference type="NCBI Taxonomy" id="1052880"/>
    <lineage>
        <taxon>Eukaryota</taxon>
        <taxon>Fungi</taxon>
        <taxon>Fungi incertae sedis</taxon>
        <taxon>Zoopagomycota</taxon>
        <taxon>Kickxellomycotina</taxon>
        <taxon>Kickxellomycetes</taxon>
        <taxon>Kickxellales</taxon>
        <taxon>Kickxellaceae</taxon>
        <taxon>Coemansia</taxon>
    </lineage>
</organism>
<reference evidence="14" key="1">
    <citation type="submission" date="2022-07" db="EMBL/GenBank/DDBJ databases">
        <title>Phylogenomic reconstructions and comparative analyses of Kickxellomycotina fungi.</title>
        <authorList>
            <person name="Reynolds N.K."/>
            <person name="Stajich J.E."/>
            <person name="Barry K."/>
            <person name="Grigoriev I.V."/>
            <person name="Crous P."/>
            <person name="Smith M.E."/>
        </authorList>
    </citation>
    <scope>NUCLEOTIDE SEQUENCE</scope>
    <source>
        <strain evidence="14">NBRC 105413</strain>
    </source>
</reference>
<name>A0A9W7XM48_9FUNG</name>
<dbReference type="Pfam" id="PF01648">
    <property type="entry name" value="ACPS"/>
    <property type="match status" value="1"/>
</dbReference>